<dbReference type="SUPFAM" id="SSF51556">
    <property type="entry name" value="Metallo-dependent hydrolases"/>
    <property type="match status" value="1"/>
</dbReference>
<feature type="domain" description="Amidohydrolase-related" evidence="1">
    <location>
        <begin position="74"/>
        <end position="426"/>
    </location>
</feature>
<protein>
    <recommendedName>
        <fullName evidence="1">Amidohydrolase-related domain-containing protein</fullName>
    </recommendedName>
</protein>
<dbReference type="Gene3D" id="3.20.20.140">
    <property type="entry name" value="Metal-dependent hydrolases"/>
    <property type="match status" value="1"/>
</dbReference>
<dbReference type="InterPro" id="IPR011059">
    <property type="entry name" value="Metal-dep_hydrolase_composite"/>
</dbReference>
<name>A0A9P4J751_9PEZI</name>
<dbReference type="InterPro" id="IPR006680">
    <property type="entry name" value="Amidohydro-rel"/>
</dbReference>
<dbReference type="InterPro" id="IPR057744">
    <property type="entry name" value="OTAase-like"/>
</dbReference>
<evidence type="ECO:0000259" key="1">
    <source>
        <dbReference type="Pfam" id="PF01979"/>
    </source>
</evidence>
<dbReference type="OrthoDB" id="194468at2759"/>
<dbReference type="EMBL" id="ML996085">
    <property type="protein sequence ID" value="KAF2153574.1"/>
    <property type="molecule type" value="Genomic_DNA"/>
</dbReference>
<proteinExistence type="predicted"/>
<dbReference type="GO" id="GO:0016810">
    <property type="term" value="F:hydrolase activity, acting on carbon-nitrogen (but not peptide) bonds"/>
    <property type="evidence" value="ECO:0007669"/>
    <property type="project" value="InterPro"/>
</dbReference>
<gene>
    <name evidence="2" type="ORF">K461DRAFT_278382</name>
</gene>
<organism evidence="2 3">
    <name type="scientific">Myriangium duriaei CBS 260.36</name>
    <dbReference type="NCBI Taxonomy" id="1168546"/>
    <lineage>
        <taxon>Eukaryota</taxon>
        <taxon>Fungi</taxon>
        <taxon>Dikarya</taxon>
        <taxon>Ascomycota</taxon>
        <taxon>Pezizomycotina</taxon>
        <taxon>Dothideomycetes</taxon>
        <taxon>Dothideomycetidae</taxon>
        <taxon>Myriangiales</taxon>
        <taxon>Myriangiaceae</taxon>
        <taxon>Myriangium</taxon>
    </lineage>
</organism>
<dbReference type="Gene3D" id="2.30.40.10">
    <property type="entry name" value="Urease, subunit C, domain 1"/>
    <property type="match status" value="1"/>
</dbReference>
<dbReference type="PANTHER" id="PTHR43135">
    <property type="entry name" value="ALPHA-D-RIBOSE 1-METHYLPHOSPHONATE 5-TRIPHOSPHATE DIPHOSPHATASE"/>
    <property type="match status" value="1"/>
</dbReference>
<dbReference type="InterPro" id="IPR032466">
    <property type="entry name" value="Metal_Hydrolase"/>
</dbReference>
<accession>A0A9P4J751</accession>
<dbReference type="SUPFAM" id="SSF51338">
    <property type="entry name" value="Composite domain of metallo-dependent hydrolases"/>
    <property type="match status" value="1"/>
</dbReference>
<dbReference type="CDD" id="cd01299">
    <property type="entry name" value="Met_dep_hydrolase_A"/>
    <property type="match status" value="1"/>
</dbReference>
<evidence type="ECO:0000313" key="2">
    <source>
        <dbReference type="EMBL" id="KAF2153574.1"/>
    </source>
</evidence>
<dbReference type="AlphaFoldDB" id="A0A9P4J751"/>
<keyword evidence="3" id="KW-1185">Reference proteome</keyword>
<sequence>MEPVSPQYVRPWLPKSSPPSYRFTGARILDVVSGKIFPNSSILLSNGLIQTVALSRAPPRPPPDTIELNLQGAYIIPGLIDCHVHLAAVPGSTSLSSILSTPSDPALLRMTHVLRQILCRGFTTVRDCGGAPSALKSAIAECLLPGPRLFIAGHALSQTGGHGDFRSPHDHSHPDYCAGSFVSSLGRVCDGVPACLAAAREELRCGADFLKIMCGGGVVSPSDKLENLQFSPEEMRAVVDVAGRAGTWVTARAYTPQAMRTAVECGVRGVEHGNFLDRSTAELMKEKGTWLTPTLVAYEMMGDPALPQILPEEAKGKNEKVLAEGLGALRVAKDVGVKMCYGSDLLGPLGRYQAKEFAIRAQVLEPLDVLQSATVNGAEMLGLSDLGQVKEGFKADLLILKSNPLEDVGLFEREEEILAVIKDGRVWRSRMPELSGILDKLEEL</sequence>
<dbReference type="Proteomes" id="UP000799439">
    <property type="component" value="Unassembled WGS sequence"/>
</dbReference>
<dbReference type="InterPro" id="IPR051781">
    <property type="entry name" value="Metallo-dep_Hydrolase"/>
</dbReference>
<evidence type="ECO:0000313" key="3">
    <source>
        <dbReference type="Proteomes" id="UP000799439"/>
    </source>
</evidence>
<comment type="caution">
    <text evidence="2">The sequence shown here is derived from an EMBL/GenBank/DDBJ whole genome shotgun (WGS) entry which is preliminary data.</text>
</comment>
<dbReference type="Pfam" id="PF01979">
    <property type="entry name" value="Amidohydro_1"/>
    <property type="match status" value="1"/>
</dbReference>
<dbReference type="PANTHER" id="PTHR43135:SF3">
    <property type="entry name" value="ALPHA-D-RIBOSE 1-METHYLPHOSPHONATE 5-TRIPHOSPHATE DIPHOSPHATASE"/>
    <property type="match status" value="1"/>
</dbReference>
<reference evidence="2" key="1">
    <citation type="journal article" date="2020" name="Stud. Mycol.">
        <title>101 Dothideomycetes genomes: a test case for predicting lifestyles and emergence of pathogens.</title>
        <authorList>
            <person name="Haridas S."/>
            <person name="Albert R."/>
            <person name="Binder M."/>
            <person name="Bloem J."/>
            <person name="Labutti K."/>
            <person name="Salamov A."/>
            <person name="Andreopoulos B."/>
            <person name="Baker S."/>
            <person name="Barry K."/>
            <person name="Bills G."/>
            <person name="Bluhm B."/>
            <person name="Cannon C."/>
            <person name="Castanera R."/>
            <person name="Culley D."/>
            <person name="Daum C."/>
            <person name="Ezra D."/>
            <person name="Gonzalez J."/>
            <person name="Henrissat B."/>
            <person name="Kuo A."/>
            <person name="Liang C."/>
            <person name="Lipzen A."/>
            <person name="Lutzoni F."/>
            <person name="Magnuson J."/>
            <person name="Mondo S."/>
            <person name="Nolan M."/>
            <person name="Ohm R."/>
            <person name="Pangilinan J."/>
            <person name="Park H.-J."/>
            <person name="Ramirez L."/>
            <person name="Alfaro M."/>
            <person name="Sun H."/>
            <person name="Tritt A."/>
            <person name="Yoshinaga Y."/>
            <person name="Zwiers L.-H."/>
            <person name="Turgeon B."/>
            <person name="Goodwin S."/>
            <person name="Spatafora J."/>
            <person name="Crous P."/>
            <person name="Grigoriev I."/>
        </authorList>
    </citation>
    <scope>NUCLEOTIDE SEQUENCE</scope>
    <source>
        <strain evidence="2">CBS 260.36</strain>
    </source>
</reference>